<sequence length="291" mass="34011">MPQFKRFVAYLYYYENDTKEYLAGFARVEMRGGICRLEIHLKGTEYAGQEGKVSLFIRREGKILAFPVGNMRLMSQSSDYSGRISDGELGDETCHIQDVCGILIQPADGNFYGSQWDNGEIHKEEIEMQAAEEPSLQTEEVPMHHIFPEQMSMEKEIQERSTQEKDTGEKEASIWEHWENLKQKMTLLHPFEGENITCVHMELQDLRELPQKYWCLGNNSFLLHGFFNYRYLFFGEQVTPEGRELFLAVPGVYQKPEKVMAAIFGFPQFRTEKPCRQLEGTFGYWYRRMDG</sequence>
<dbReference type="EMBL" id="JAJEQW010000004">
    <property type="protein sequence ID" value="MCC2241818.1"/>
    <property type="molecule type" value="Genomic_DNA"/>
</dbReference>
<evidence type="ECO:0000313" key="4">
    <source>
        <dbReference type="Proteomes" id="UP001198893"/>
    </source>
</evidence>
<dbReference type="InterPro" id="IPR046131">
    <property type="entry name" value="DUF6128"/>
</dbReference>
<reference evidence="3" key="3">
    <citation type="submission" date="2022-09" db="EMBL/GenBank/DDBJ databases">
        <authorList>
            <person name="Hitch T.C.A."/>
        </authorList>
    </citation>
    <scope>NUCLEOTIDE SEQUENCE</scope>
    <source>
        <strain evidence="3">Sanger_19</strain>
    </source>
</reference>
<keyword evidence="5" id="KW-1185">Reference proteome</keyword>
<dbReference type="RefSeq" id="WP_227709889.1">
    <property type="nucleotide sequence ID" value="NZ_JAJEQW010000004.1"/>
</dbReference>
<dbReference type="Pfam" id="PF19623">
    <property type="entry name" value="DUF6128"/>
    <property type="match status" value="1"/>
</dbReference>
<evidence type="ECO:0000313" key="2">
    <source>
        <dbReference type="EMBL" id="MCC2241818.1"/>
    </source>
</evidence>
<reference evidence="2" key="2">
    <citation type="submission" date="2021-10" db="EMBL/GenBank/DDBJ databases">
        <title>Anaerobic single-cell dispensing facilitates the cultivation of human gut bacteria.</title>
        <authorList>
            <person name="Afrizal A."/>
        </authorList>
    </citation>
    <scope>NUCLEOTIDE SEQUENCE</scope>
    <source>
        <strain evidence="2">CLA-AA-H204</strain>
    </source>
</reference>
<evidence type="ECO:0000259" key="1">
    <source>
        <dbReference type="Pfam" id="PF19623"/>
    </source>
</evidence>
<evidence type="ECO:0000313" key="3">
    <source>
        <dbReference type="EMBL" id="MCU6717023.1"/>
    </source>
</evidence>
<organism evidence="2 4">
    <name type="scientific">Roseburia amylophila</name>
    <dbReference type="NCBI Taxonomy" id="2981794"/>
    <lineage>
        <taxon>Bacteria</taxon>
        <taxon>Bacillati</taxon>
        <taxon>Bacillota</taxon>
        <taxon>Clostridia</taxon>
        <taxon>Lachnospirales</taxon>
        <taxon>Lachnospiraceae</taxon>
        <taxon>Roseburia</taxon>
    </lineage>
</organism>
<dbReference type="Proteomes" id="UP001198893">
    <property type="component" value="Unassembled WGS sequence"/>
</dbReference>
<protein>
    <submittedName>
        <fullName evidence="2">DUF6128 domain-containing protein</fullName>
    </submittedName>
</protein>
<proteinExistence type="predicted"/>
<dbReference type="Proteomes" id="UP001209666">
    <property type="component" value="Unassembled WGS sequence"/>
</dbReference>
<reference evidence="3 5" key="1">
    <citation type="journal article" date="2021" name="ISME Commun">
        <title>Automated analysis of genomic sequences facilitates high-throughput and comprehensive description of bacteria.</title>
        <authorList>
            <person name="Hitch T.C.A."/>
        </authorList>
    </citation>
    <scope>NUCLEOTIDE SEQUENCE [LARGE SCALE GENOMIC DNA]</scope>
    <source>
        <strain evidence="3 5">Sanger_19</strain>
    </source>
</reference>
<dbReference type="AlphaFoldDB" id="A0AAW4WAN3"/>
<dbReference type="EMBL" id="JAOQKI010000008">
    <property type="protein sequence ID" value="MCU6717023.1"/>
    <property type="molecule type" value="Genomic_DNA"/>
</dbReference>
<name>A0AAW4WAN3_9FIRM</name>
<evidence type="ECO:0000313" key="5">
    <source>
        <dbReference type="Proteomes" id="UP001209666"/>
    </source>
</evidence>
<accession>A0AAW4WAN3</accession>
<feature type="domain" description="DUF6128" evidence="1">
    <location>
        <begin position="198"/>
        <end position="285"/>
    </location>
</feature>
<comment type="caution">
    <text evidence="2">The sequence shown here is derived from an EMBL/GenBank/DDBJ whole genome shotgun (WGS) entry which is preliminary data.</text>
</comment>
<gene>
    <name evidence="2" type="ORF">LKD47_05810</name>
    <name evidence="3" type="ORF">OCV43_07005</name>
</gene>